<dbReference type="Proteomes" id="UP000436088">
    <property type="component" value="Unassembled WGS sequence"/>
</dbReference>
<keyword evidence="2" id="KW-1185">Reference proteome</keyword>
<gene>
    <name evidence="1" type="ORF">F3Y22_tig00110206pilonHSYRG00108</name>
</gene>
<name>A0A6A3BDA5_HIBSY</name>
<dbReference type="AlphaFoldDB" id="A0A6A3BDA5"/>
<comment type="caution">
    <text evidence="1">The sequence shown here is derived from an EMBL/GenBank/DDBJ whole genome shotgun (WGS) entry which is preliminary data.</text>
</comment>
<proteinExistence type="predicted"/>
<organism evidence="1 2">
    <name type="scientific">Hibiscus syriacus</name>
    <name type="common">Rose of Sharon</name>
    <dbReference type="NCBI Taxonomy" id="106335"/>
    <lineage>
        <taxon>Eukaryota</taxon>
        <taxon>Viridiplantae</taxon>
        <taxon>Streptophyta</taxon>
        <taxon>Embryophyta</taxon>
        <taxon>Tracheophyta</taxon>
        <taxon>Spermatophyta</taxon>
        <taxon>Magnoliopsida</taxon>
        <taxon>eudicotyledons</taxon>
        <taxon>Gunneridae</taxon>
        <taxon>Pentapetalae</taxon>
        <taxon>rosids</taxon>
        <taxon>malvids</taxon>
        <taxon>Malvales</taxon>
        <taxon>Malvaceae</taxon>
        <taxon>Malvoideae</taxon>
        <taxon>Hibiscus</taxon>
    </lineage>
</organism>
<evidence type="ECO:0000313" key="1">
    <source>
        <dbReference type="EMBL" id="KAE8713558.1"/>
    </source>
</evidence>
<reference evidence="1" key="1">
    <citation type="submission" date="2019-09" db="EMBL/GenBank/DDBJ databases">
        <title>Draft genome information of white flower Hibiscus syriacus.</title>
        <authorList>
            <person name="Kim Y.-M."/>
        </authorList>
    </citation>
    <scope>NUCLEOTIDE SEQUENCE [LARGE SCALE GENOMIC DNA]</scope>
    <source>
        <strain evidence="1">YM2019G1</strain>
    </source>
</reference>
<dbReference type="PANTHER" id="PTHR32448">
    <property type="entry name" value="OS08G0158400 PROTEIN"/>
    <property type="match status" value="1"/>
</dbReference>
<dbReference type="EMBL" id="VEPZ02000876">
    <property type="protein sequence ID" value="KAE8713558.1"/>
    <property type="molecule type" value="Genomic_DNA"/>
</dbReference>
<evidence type="ECO:0000313" key="2">
    <source>
        <dbReference type="Proteomes" id="UP000436088"/>
    </source>
</evidence>
<dbReference type="Gene3D" id="3.40.462.20">
    <property type="match status" value="1"/>
</dbReference>
<protein>
    <submittedName>
        <fullName evidence="1">FAD-binding Berberine family protein</fullName>
    </submittedName>
</protein>
<sequence length="218" mass="24890">MIRFLFCGYFLGGIDEVVPLMQEWFPELGSVRKNFVEMSWIESLLYMGNFPNESNILLDRTYQSPFYSPFKSKSDYVKKPILKFGLRGLWRNLFEEGTSARIDFISYGGIMAEIPATATPFPHRAGTLFQIVYETGWEEEENVRSKRNLDIGTNNEGNFTSLAQASVWGLSCLISFSLDKMEINESSLTTDVSNRSHQCIGALRRRQREHSSLIGKIG</sequence>
<accession>A0A6A3BDA5</accession>